<dbReference type="Proteomes" id="UP000192596">
    <property type="component" value="Unassembled WGS sequence"/>
</dbReference>
<accession>A0A1V8S8M9</accession>
<protein>
    <submittedName>
        <fullName evidence="2">Uncharacterized protein</fullName>
    </submittedName>
</protein>
<evidence type="ECO:0000313" key="3">
    <source>
        <dbReference type="Proteomes" id="UP000192596"/>
    </source>
</evidence>
<feature type="region of interest" description="Disordered" evidence="1">
    <location>
        <begin position="1"/>
        <end position="39"/>
    </location>
</feature>
<feature type="region of interest" description="Disordered" evidence="1">
    <location>
        <begin position="100"/>
        <end position="165"/>
    </location>
</feature>
<reference evidence="3" key="1">
    <citation type="submission" date="2017-03" db="EMBL/GenBank/DDBJ databases">
        <title>Genomes of endolithic fungi from Antarctica.</title>
        <authorList>
            <person name="Coleine C."/>
            <person name="Masonjones S."/>
            <person name="Stajich J.E."/>
        </authorList>
    </citation>
    <scope>NUCLEOTIDE SEQUENCE [LARGE SCALE GENOMIC DNA]</scope>
    <source>
        <strain evidence="3">CCFEE 5527</strain>
    </source>
</reference>
<evidence type="ECO:0000313" key="2">
    <source>
        <dbReference type="EMBL" id="OQN95270.1"/>
    </source>
</evidence>
<keyword evidence="3" id="KW-1185">Reference proteome</keyword>
<sequence length="198" mass="20866">MANKRKRFQSHDGGEGESDATAVRTGRHPKPRTFTGITDSYERSLLTPFALHEAQSATDLTDLSFRTIQAGDRSEHPSSEVAEMEQFLRVTLSQTMIASEDAEDATADESGNSSHVGSSCGVSVADSSEGKASTEDVTANGIGNADQTGPSNPGTGEVESSEATLSSQMMRADDSPEHVITVEVVEEKGDLQGTGNNS</sequence>
<feature type="compositionally biased region" description="Low complexity" evidence="1">
    <location>
        <begin position="108"/>
        <end position="124"/>
    </location>
</feature>
<comment type="caution">
    <text evidence="2">The sequence shown here is derived from an EMBL/GenBank/DDBJ whole genome shotgun (WGS) entry which is preliminary data.</text>
</comment>
<gene>
    <name evidence="2" type="ORF">B0A48_18567</name>
</gene>
<dbReference type="InParanoid" id="A0A1V8S8M9"/>
<organism evidence="2 3">
    <name type="scientific">Cryoendolithus antarcticus</name>
    <dbReference type="NCBI Taxonomy" id="1507870"/>
    <lineage>
        <taxon>Eukaryota</taxon>
        <taxon>Fungi</taxon>
        <taxon>Dikarya</taxon>
        <taxon>Ascomycota</taxon>
        <taxon>Pezizomycotina</taxon>
        <taxon>Dothideomycetes</taxon>
        <taxon>Dothideomycetidae</taxon>
        <taxon>Cladosporiales</taxon>
        <taxon>Cladosporiaceae</taxon>
        <taxon>Cryoendolithus</taxon>
    </lineage>
</organism>
<name>A0A1V8S8M9_9PEZI</name>
<evidence type="ECO:0000256" key="1">
    <source>
        <dbReference type="SAM" id="MobiDB-lite"/>
    </source>
</evidence>
<proteinExistence type="predicted"/>
<dbReference type="EMBL" id="NAJO01000117">
    <property type="protein sequence ID" value="OQN95270.1"/>
    <property type="molecule type" value="Genomic_DNA"/>
</dbReference>
<dbReference type="AlphaFoldDB" id="A0A1V8S8M9"/>
<feature type="compositionally biased region" description="Polar residues" evidence="1">
    <location>
        <begin position="145"/>
        <end position="154"/>
    </location>
</feature>